<gene>
    <name evidence="2" type="ORF">N7537_010006</name>
</gene>
<evidence type="ECO:0000256" key="1">
    <source>
        <dbReference type="SAM" id="MobiDB-lite"/>
    </source>
</evidence>
<reference evidence="2" key="2">
    <citation type="submission" date="2023-01" db="EMBL/GenBank/DDBJ databases">
        <authorList>
            <person name="Petersen C."/>
        </authorList>
    </citation>
    <scope>NUCLEOTIDE SEQUENCE</scope>
    <source>
        <strain evidence="2">IBT 12815</strain>
    </source>
</reference>
<dbReference type="EMBL" id="JAQJAE010000005">
    <property type="protein sequence ID" value="KAJ5593102.1"/>
    <property type="molecule type" value="Genomic_DNA"/>
</dbReference>
<dbReference type="AlphaFoldDB" id="A0AAD6GX62"/>
<name>A0AAD6GX62_9EURO</name>
<reference evidence="2" key="1">
    <citation type="journal article" date="2023" name="IMA Fungus">
        <title>Comparative genomic study of the Penicillium genus elucidates a diverse pangenome and 15 lateral gene transfer events.</title>
        <authorList>
            <person name="Petersen C."/>
            <person name="Sorensen T."/>
            <person name="Nielsen M.R."/>
            <person name="Sondergaard T.E."/>
            <person name="Sorensen J.L."/>
            <person name="Fitzpatrick D.A."/>
            <person name="Frisvad J.C."/>
            <person name="Nielsen K.L."/>
        </authorList>
    </citation>
    <scope>NUCLEOTIDE SEQUENCE</scope>
    <source>
        <strain evidence="2">IBT 12815</strain>
    </source>
</reference>
<proteinExistence type="predicted"/>
<protein>
    <submittedName>
        <fullName evidence="2">Uncharacterized protein</fullName>
    </submittedName>
</protein>
<accession>A0AAD6GX62</accession>
<evidence type="ECO:0000313" key="3">
    <source>
        <dbReference type="Proteomes" id="UP001213799"/>
    </source>
</evidence>
<dbReference type="Proteomes" id="UP001213799">
    <property type="component" value="Unassembled WGS sequence"/>
</dbReference>
<feature type="region of interest" description="Disordered" evidence="1">
    <location>
        <begin position="128"/>
        <end position="152"/>
    </location>
</feature>
<dbReference type="RefSeq" id="XP_056749728.1">
    <property type="nucleotide sequence ID" value="XM_056901060.1"/>
</dbReference>
<evidence type="ECO:0000313" key="2">
    <source>
        <dbReference type="EMBL" id="KAJ5593102.1"/>
    </source>
</evidence>
<comment type="caution">
    <text evidence="2">The sequence shown here is derived from an EMBL/GenBank/DDBJ whole genome shotgun (WGS) entry which is preliminary data.</text>
</comment>
<keyword evidence="3" id="KW-1185">Reference proteome</keyword>
<feature type="compositionally biased region" description="Acidic residues" evidence="1">
    <location>
        <begin position="134"/>
        <end position="143"/>
    </location>
</feature>
<organism evidence="2 3">
    <name type="scientific">Penicillium hordei</name>
    <dbReference type="NCBI Taxonomy" id="40994"/>
    <lineage>
        <taxon>Eukaryota</taxon>
        <taxon>Fungi</taxon>
        <taxon>Dikarya</taxon>
        <taxon>Ascomycota</taxon>
        <taxon>Pezizomycotina</taxon>
        <taxon>Eurotiomycetes</taxon>
        <taxon>Eurotiomycetidae</taxon>
        <taxon>Eurotiales</taxon>
        <taxon>Aspergillaceae</taxon>
        <taxon>Penicillium</taxon>
    </lineage>
</organism>
<sequence>MLFFGFILCWLIGLLTGTLFAFFLFHVYDGPLISEPGPATIIGRTGWLGIFYAADAATQTLADTTVGTAVDTSTQTDETPLGVIIRDAMDNTLLPGIARLLDARLAPLPQGEGEQQDDGSEVEAVLHWLADLGPDPDQDDNNDNPETPNGWH</sequence>
<dbReference type="GeneID" id="81591302"/>